<keyword evidence="1" id="KW-0812">Transmembrane</keyword>
<dbReference type="Proteomes" id="UP000789342">
    <property type="component" value="Unassembled WGS sequence"/>
</dbReference>
<feature type="transmembrane region" description="Helical" evidence="1">
    <location>
        <begin position="7"/>
        <end position="26"/>
    </location>
</feature>
<dbReference type="AlphaFoldDB" id="A0A9N9H090"/>
<reference evidence="2" key="1">
    <citation type="submission" date="2021-06" db="EMBL/GenBank/DDBJ databases">
        <authorList>
            <person name="Kallberg Y."/>
            <person name="Tangrot J."/>
            <person name="Rosling A."/>
        </authorList>
    </citation>
    <scope>NUCLEOTIDE SEQUENCE</scope>
    <source>
        <strain evidence="2">CL551</strain>
    </source>
</reference>
<keyword evidence="1" id="KW-1133">Transmembrane helix</keyword>
<evidence type="ECO:0000256" key="1">
    <source>
        <dbReference type="SAM" id="Phobius"/>
    </source>
</evidence>
<comment type="caution">
    <text evidence="2">The sequence shown here is derived from an EMBL/GenBank/DDBJ whole genome shotgun (WGS) entry which is preliminary data.</text>
</comment>
<accession>A0A9N9H090</accession>
<evidence type="ECO:0000313" key="2">
    <source>
        <dbReference type="EMBL" id="CAG8648141.1"/>
    </source>
</evidence>
<name>A0A9N9H090_9GLOM</name>
<keyword evidence="3" id="KW-1185">Reference proteome</keyword>
<organism evidence="2 3">
    <name type="scientific">Acaulospora morrowiae</name>
    <dbReference type="NCBI Taxonomy" id="94023"/>
    <lineage>
        <taxon>Eukaryota</taxon>
        <taxon>Fungi</taxon>
        <taxon>Fungi incertae sedis</taxon>
        <taxon>Mucoromycota</taxon>
        <taxon>Glomeromycotina</taxon>
        <taxon>Glomeromycetes</taxon>
        <taxon>Diversisporales</taxon>
        <taxon>Acaulosporaceae</taxon>
        <taxon>Acaulospora</taxon>
    </lineage>
</organism>
<feature type="transmembrane region" description="Helical" evidence="1">
    <location>
        <begin position="234"/>
        <end position="256"/>
    </location>
</feature>
<evidence type="ECO:0000313" key="3">
    <source>
        <dbReference type="Proteomes" id="UP000789342"/>
    </source>
</evidence>
<dbReference type="EMBL" id="CAJVPV010010116">
    <property type="protein sequence ID" value="CAG8648141.1"/>
    <property type="molecule type" value="Genomic_DNA"/>
</dbReference>
<gene>
    <name evidence="2" type="ORF">AMORRO_LOCUS9832</name>
</gene>
<sequence>MAKSKALLLKAIHGLIILGVIIVFSFDLYKNIKGLNIITQSLEVVKKASLVPPAVTLCLARDVTYTFKIAIYGNVVTQGEYLVSYPSTAPELANLAGVVTKCWILAAPNKQAVITDPPPVPNIPDMVLNYTRFFDGTNITSPLFINIFDPLQEDTNFKFSRFVRLDPDVNRAISFSRTEHYGLDQKITSNVATTMVDEFRDSSQTTASNATSTFTIRPESFNVFRTTEVQSTTWWTIIIHSVTFIGILFGSVYVPLVGRGKYRPWGFLHMALGYYPIEHISPSDEEKQHMSTNEMDPSLFERLKVYLEKIDIAKYENHP</sequence>
<protein>
    <submittedName>
        <fullName evidence="2">14535_t:CDS:1</fullName>
    </submittedName>
</protein>
<keyword evidence="1" id="KW-0472">Membrane</keyword>
<proteinExistence type="predicted"/>
<dbReference type="OrthoDB" id="2410210at2759"/>